<keyword evidence="2" id="KW-1185">Reference proteome</keyword>
<organism evidence="1 2">
    <name type="scientific">Violaceomyces palustris</name>
    <dbReference type="NCBI Taxonomy" id="1673888"/>
    <lineage>
        <taxon>Eukaryota</taxon>
        <taxon>Fungi</taxon>
        <taxon>Dikarya</taxon>
        <taxon>Basidiomycota</taxon>
        <taxon>Ustilaginomycotina</taxon>
        <taxon>Ustilaginomycetes</taxon>
        <taxon>Violaceomycetales</taxon>
        <taxon>Violaceomycetaceae</taxon>
        <taxon>Violaceomyces</taxon>
    </lineage>
</organism>
<gene>
    <name evidence="1" type="ORF">IE53DRAFT_365940</name>
</gene>
<dbReference type="EMBL" id="KZ819704">
    <property type="protein sequence ID" value="PWN53920.1"/>
    <property type="molecule type" value="Genomic_DNA"/>
</dbReference>
<sequence length="141" mass="15862">MPRKEFRPPSIPSLVEVVIPHPYLDHCQDQRPDRWQWSPRQQSQLELNQTEKRIRTRGSINSTRTSSSTRTSYSNSTSISTSISISTRASTRHSIKTRAKDSIYDSLRGLSITTTTANTKISSSSFTSLRFSTPNTNLGTA</sequence>
<evidence type="ECO:0000313" key="2">
    <source>
        <dbReference type="Proteomes" id="UP000245626"/>
    </source>
</evidence>
<protein>
    <submittedName>
        <fullName evidence="1">Uncharacterized protein</fullName>
    </submittedName>
</protein>
<evidence type="ECO:0000313" key="1">
    <source>
        <dbReference type="EMBL" id="PWN53920.1"/>
    </source>
</evidence>
<proteinExistence type="predicted"/>
<reference evidence="1 2" key="1">
    <citation type="journal article" date="2018" name="Mol. Biol. Evol.">
        <title>Broad Genomic Sampling Reveals a Smut Pathogenic Ancestry of the Fungal Clade Ustilaginomycotina.</title>
        <authorList>
            <person name="Kijpornyongpan T."/>
            <person name="Mondo S.J."/>
            <person name="Barry K."/>
            <person name="Sandor L."/>
            <person name="Lee J."/>
            <person name="Lipzen A."/>
            <person name="Pangilinan J."/>
            <person name="LaButti K."/>
            <person name="Hainaut M."/>
            <person name="Henrissat B."/>
            <person name="Grigoriev I.V."/>
            <person name="Spatafora J.W."/>
            <person name="Aime M.C."/>
        </authorList>
    </citation>
    <scope>NUCLEOTIDE SEQUENCE [LARGE SCALE GENOMIC DNA]</scope>
    <source>
        <strain evidence="1 2">SA 807</strain>
    </source>
</reference>
<accession>A0ACD0P764</accession>
<name>A0ACD0P764_9BASI</name>
<dbReference type="Proteomes" id="UP000245626">
    <property type="component" value="Unassembled WGS sequence"/>
</dbReference>